<sequence>MESKKRRAKEERKTINKTQEVLYQSDFKAADRAFQRAKGTNL</sequence>
<proteinExistence type="predicted"/>
<dbReference type="InterPro" id="IPR025437">
    <property type="entry name" value="YfhE-like"/>
</dbReference>
<protein>
    <submittedName>
        <fullName evidence="1">YfhE family protein</fullName>
    </submittedName>
</protein>
<reference evidence="1 2" key="1">
    <citation type="submission" date="2021-06" db="EMBL/GenBank/DDBJ databases">
        <title>Bacillus sp. RD4P76, an endophyte from a halophyte.</title>
        <authorList>
            <person name="Sun J.-Q."/>
        </authorList>
    </citation>
    <scope>NUCLEOTIDE SEQUENCE [LARGE SCALE GENOMIC DNA]</scope>
    <source>
        <strain evidence="1 2">CGMCC 1.15917</strain>
    </source>
</reference>
<organism evidence="1 2">
    <name type="scientific">Evansella tamaricis</name>
    <dbReference type="NCBI Taxonomy" id="2069301"/>
    <lineage>
        <taxon>Bacteria</taxon>
        <taxon>Bacillati</taxon>
        <taxon>Bacillota</taxon>
        <taxon>Bacilli</taxon>
        <taxon>Bacillales</taxon>
        <taxon>Bacillaceae</taxon>
        <taxon>Evansella</taxon>
    </lineage>
</organism>
<evidence type="ECO:0000313" key="2">
    <source>
        <dbReference type="Proteomes" id="UP000784880"/>
    </source>
</evidence>
<comment type="caution">
    <text evidence="1">The sequence shown here is derived from an EMBL/GenBank/DDBJ whole genome shotgun (WGS) entry which is preliminary data.</text>
</comment>
<dbReference type="EMBL" id="JAHQCS010000047">
    <property type="protein sequence ID" value="MBU9710750.1"/>
    <property type="molecule type" value="Genomic_DNA"/>
</dbReference>
<accession>A0ABS6JE69</accession>
<keyword evidence="2" id="KW-1185">Reference proteome</keyword>
<dbReference type="Pfam" id="PF14152">
    <property type="entry name" value="YfhE"/>
    <property type="match status" value="1"/>
</dbReference>
<dbReference type="Proteomes" id="UP000784880">
    <property type="component" value="Unassembled WGS sequence"/>
</dbReference>
<name>A0ABS6JE69_9BACI</name>
<evidence type="ECO:0000313" key="1">
    <source>
        <dbReference type="EMBL" id="MBU9710750.1"/>
    </source>
</evidence>
<dbReference type="RefSeq" id="WP_217064645.1">
    <property type="nucleotide sequence ID" value="NZ_JAHQCS010000047.1"/>
</dbReference>
<gene>
    <name evidence="1" type="ORF">KS419_03200</name>
</gene>